<protein>
    <submittedName>
        <fullName evidence="2">Uncharacterized protein</fullName>
    </submittedName>
</protein>
<evidence type="ECO:0000313" key="3">
    <source>
        <dbReference type="Proteomes" id="UP001595690"/>
    </source>
</evidence>
<keyword evidence="3" id="KW-1185">Reference proteome</keyword>
<comment type="caution">
    <text evidence="2">The sequence shown here is derived from an EMBL/GenBank/DDBJ whole genome shotgun (WGS) entry which is preliminary data.</text>
</comment>
<proteinExistence type="predicted"/>
<accession>A0ABV8C7L8</accession>
<organism evidence="2 3">
    <name type="scientific">Lentzea rhizosphaerae</name>
    <dbReference type="NCBI Taxonomy" id="2041025"/>
    <lineage>
        <taxon>Bacteria</taxon>
        <taxon>Bacillati</taxon>
        <taxon>Actinomycetota</taxon>
        <taxon>Actinomycetes</taxon>
        <taxon>Pseudonocardiales</taxon>
        <taxon>Pseudonocardiaceae</taxon>
        <taxon>Lentzea</taxon>
    </lineage>
</organism>
<evidence type="ECO:0000256" key="1">
    <source>
        <dbReference type="SAM" id="Phobius"/>
    </source>
</evidence>
<keyword evidence="1" id="KW-0472">Membrane</keyword>
<dbReference type="Proteomes" id="UP001595690">
    <property type="component" value="Unassembled WGS sequence"/>
</dbReference>
<sequence>MFIEVQFLVVYVQAGLEKIRRDDRGYSTEFVVGTALLVSATIAAVAFIVAKIIQKAQSIPIE</sequence>
<gene>
    <name evidence="2" type="ORF">ACFOWZ_41640</name>
</gene>
<name>A0ABV8C7L8_9PSEU</name>
<evidence type="ECO:0000313" key="2">
    <source>
        <dbReference type="EMBL" id="MFC3898010.1"/>
    </source>
</evidence>
<reference evidence="3" key="1">
    <citation type="journal article" date="2019" name="Int. J. Syst. Evol. Microbiol.">
        <title>The Global Catalogue of Microorganisms (GCM) 10K type strain sequencing project: providing services to taxonomists for standard genome sequencing and annotation.</title>
        <authorList>
            <consortium name="The Broad Institute Genomics Platform"/>
            <consortium name="The Broad Institute Genome Sequencing Center for Infectious Disease"/>
            <person name="Wu L."/>
            <person name="Ma J."/>
        </authorList>
    </citation>
    <scope>NUCLEOTIDE SEQUENCE [LARGE SCALE GENOMIC DNA]</scope>
    <source>
        <strain evidence="3">CGMCC 4.7405</strain>
    </source>
</reference>
<dbReference type="RefSeq" id="WP_285748724.1">
    <property type="nucleotide sequence ID" value="NZ_JBHRZI010000045.1"/>
</dbReference>
<keyword evidence="1" id="KW-0812">Transmembrane</keyword>
<keyword evidence="1" id="KW-1133">Transmembrane helix</keyword>
<dbReference type="EMBL" id="JBHRZI010000045">
    <property type="protein sequence ID" value="MFC3898010.1"/>
    <property type="molecule type" value="Genomic_DNA"/>
</dbReference>
<feature type="transmembrane region" description="Helical" evidence="1">
    <location>
        <begin position="30"/>
        <end position="50"/>
    </location>
</feature>